<feature type="non-terminal residue" evidence="1">
    <location>
        <position position="1"/>
    </location>
</feature>
<evidence type="ECO:0000313" key="2">
    <source>
        <dbReference type="Proteomes" id="UP000708208"/>
    </source>
</evidence>
<accession>A0A8J2KF73</accession>
<comment type="caution">
    <text evidence="1">The sequence shown here is derived from an EMBL/GenBank/DDBJ whole genome shotgun (WGS) entry which is preliminary data.</text>
</comment>
<dbReference type="AlphaFoldDB" id="A0A8J2KF73"/>
<sequence length="62" mass="7395">IEYQLDWYFKEKCSKTCFQSIYKVVIPAIAKSHSIKEDILETCCEKWFRGAVDRDGGRIKRY</sequence>
<organism evidence="1 2">
    <name type="scientific">Allacma fusca</name>
    <dbReference type="NCBI Taxonomy" id="39272"/>
    <lineage>
        <taxon>Eukaryota</taxon>
        <taxon>Metazoa</taxon>
        <taxon>Ecdysozoa</taxon>
        <taxon>Arthropoda</taxon>
        <taxon>Hexapoda</taxon>
        <taxon>Collembola</taxon>
        <taxon>Symphypleona</taxon>
        <taxon>Sminthuridae</taxon>
        <taxon>Allacma</taxon>
    </lineage>
</organism>
<protein>
    <submittedName>
        <fullName evidence="1">Uncharacterized protein</fullName>
    </submittedName>
</protein>
<reference evidence="1" key="1">
    <citation type="submission" date="2021-06" db="EMBL/GenBank/DDBJ databases">
        <authorList>
            <person name="Hodson N. C."/>
            <person name="Mongue J. A."/>
            <person name="Jaron S. K."/>
        </authorList>
    </citation>
    <scope>NUCLEOTIDE SEQUENCE</scope>
</reference>
<dbReference type="EMBL" id="CAJVCH010262358">
    <property type="protein sequence ID" value="CAG7734086.1"/>
    <property type="molecule type" value="Genomic_DNA"/>
</dbReference>
<keyword evidence="2" id="KW-1185">Reference proteome</keyword>
<evidence type="ECO:0000313" key="1">
    <source>
        <dbReference type="EMBL" id="CAG7734086.1"/>
    </source>
</evidence>
<proteinExistence type="predicted"/>
<gene>
    <name evidence="1" type="ORF">AFUS01_LOCUS22490</name>
</gene>
<dbReference type="Proteomes" id="UP000708208">
    <property type="component" value="Unassembled WGS sequence"/>
</dbReference>
<name>A0A8J2KF73_9HEXA</name>